<evidence type="ECO:0000313" key="3">
    <source>
        <dbReference type="Proteomes" id="UP000187609"/>
    </source>
</evidence>
<dbReference type="PANTHER" id="PTHR31587:SF4">
    <property type="entry name" value="TRANSMEMBRANE PROTEIN (DUF2215)"/>
    <property type="match status" value="1"/>
</dbReference>
<keyword evidence="1" id="KW-0732">Signal</keyword>
<evidence type="ECO:0000256" key="1">
    <source>
        <dbReference type="SAM" id="SignalP"/>
    </source>
</evidence>
<dbReference type="AlphaFoldDB" id="A0A1J6IQG2"/>
<evidence type="ECO:0008006" key="4">
    <source>
        <dbReference type="Google" id="ProtNLM"/>
    </source>
</evidence>
<proteinExistence type="predicted"/>
<dbReference type="EMBL" id="MJEQ01037184">
    <property type="protein sequence ID" value="OIT06500.1"/>
    <property type="molecule type" value="Genomic_DNA"/>
</dbReference>
<dbReference type="PANTHER" id="PTHR31587">
    <property type="entry name" value="TRANSMEMBRANE PROTEIN (DUF2215)"/>
    <property type="match status" value="1"/>
</dbReference>
<gene>
    <name evidence="2" type="ORF">A4A49_34268</name>
</gene>
<organism evidence="2 3">
    <name type="scientific">Nicotiana attenuata</name>
    <name type="common">Coyote tobacco</name>
    <dbReference type="NCBI Taxonomy" id="49451"/>
    <lineage>
        <taxon>Eukaryota</taxon>
        <taxon>Viridiplantae</taxon>
        <taxon>Streptophyta</taxon>
        <taxon>Embryophyta</taxon>
        <taxon>Tracheophyta</taxon>
        <taxon>Spermatophyta</taxon>
        <taxon>Magnoliopsida</taxon>
        <taxon>eudicotyledons</taxon>
        <taxon>Gunneridae</taxon>
        <taxon>Pentapetalae</taxon>
        <taxon>asterids</taxon>
        <taxon>lamiids</taxon>
        <taxon>Solanales</taxon>
        <taxon>Solanaceae</taxon>
        <taxon>Nicotianoideae</taxon>
        <taxon>Nicotianeae</taxon>
        <taxon>Nicotiana</taxon>
    </lineage>
</organism>
<protein>
    <recommendedName>
        <fullName evidence="4">Secreted protein</fullName>
    </recommendedName>
</protein>
<accession>A0A1J6IQG2</accession>
<sequence length="112" mass="12627">MVDFPSTIRCWLNLISFPFFLYSAAVSQSTTLQISPGIVAENSPGSKPGTKVICERVQTHGLSRLKNLRKYAHSVKVKYHISIQVGVRRNAEVCFHRRATSPLFLCYLNSKN</sequence>
<reference evidence="2" key="1">
    <citation type="submission" date="2016-11" db="EMBL/GenBank/DDBJ databases">
        <title>The genome of Nicotiana attenuata.</title>
        <authorList>
            <person name="Xu S."/>
            <person name="Brockmoeller T."/>
            <person name="Gaquerel E."/>
            <person name="Navarro A."/>
            <person name="Kuhl H."/>
            <person name="Gase K."/>
            <person name="Ling Z."/>
            <person name="Zhou W."/>
            <person name="Kreitzer C."/>
            <person name="Stanke M."/>
            <person name="Tang H."/>
            <person name="Lyons E."/>
            <person name="Pandey P."/>
            <person name="Pandey S.P."/>
            <person name="Timmermann B."/>
            <person name="Baldwin I.T."/>
        </authorList>
    </citation>
    <scope>NUCLEOTIDE SEQUENCE [LARGE SCALE GENOMIC DNA]</scope>
    <source>
        <strain evidence="2">UT</strain>
    </source>
</reference>
<dbReference type="Proteomes" id="UP000187609">
    <property type="component" value="Unassembled WGS sequence"/>
</dbReference>
<name>A0A1J6IQG2_NICAT</name>
<feature type="chain" id="PRO_5012317677" description="Secreted protein" evidence="1">
    <location>
        <begin position="28"/>
        <end position="112"/>
    </location>
</feature>
<dbReference type="Gramene" id="OIT06500">
    <property type="protein sequence ID" value="OIT06500"/>
    <property type="gene ID" value="A4A49_34268"/>
</dbReference>
<feature type="signal peptide" evidence="1">
    <location>
        <begin position="1"/>
        <end position="27"/>
    </location>
</feature>
<evidence type="ECO:0000313" key="2">
    <source>
        <dbReference type="EMBL" id="OIT06500.1"/>
    </source>
</evidence>
<keyword evidence="3" id="KW-1185">Reference proteome</keyword>
<comment type="caution">
    <text evidence="2">The sequence shown here is derived from an EMBL/GenBank/DDBJ whole genome shotgun (WGS) entry which is preliminary data.</text>
</comment>